<dbReference type="OrthoDB" id="2357150at2759"/>
<dbReference type="AlphaFoldDB" id="A0A4Y2U1X7"/>
<dbReference type="InterPro" id="IPR045255">
    <property type="entry name" value="RanBP1-like"/>
</dbReference>
<dbReference type="PANTHER" id="PTHR23138:SF94">
    <property type="entry name" value="RAN BINDING PROTEIN 1"/>
    <property type="match status" value="1"/>
</dbReference>
<dbReference type="Pfam" id="PF00638">
    <property type="entry name" value="Ran_BP1"/>
    <property type="match status" value="1"/>
</dbReference>
<evidence type="ECO:0000313" key="2">
    <source>
        <dbReference type="EMBL" id="GBO06622.1"/>
    </source>
</evidence>
<protein>
    <submittedName>
        <fullName evidence="2">Ran-specific GTPase-activating protein</fullName>
    </submittedName>
</protein>
<dbReference type="GO" id="GO:0005643">
    <property type="term" value="C:nuclear pore"/>
    <property type="evidence" value="ECO:0007669"/>
    <property type="project" value="TreeGrafter"/>
</dbReference>
<dbReference type="Proteomes" id="UP000499080">
    <property type="component" value="Unassembled WGS sequence"/>
</dbReference>
<sequence length="92" mass="10841">MSEEQSDVPSSPDIHFEPVMSLPLVDIKTLEENEDTLFQMRAKLYRYESTGDPPEWKERGTGEVKILKHKIDEHVRILMRRDKTLKICANHY</sequence>
<dbReference type="EMBL" id="BGPR01032907">
    <property type="protein sequence ID" value="GBO06622.1"/>
    <property type="molecule type" value="Genomic_DNA"/>
</dbReference>
<proteinExistence type="predicted"/>
<feature type="domain" description="RanBD1" evidence="1">
    <location>
        <begin position="15"/>
        <end position="92"/>
    </location>
</feature>
<dbReference type="InterPro" id="IPR011993">
    <property type="entry name" value="PH-like_dom_sf"/>
</dbReference>
<dbReference type="GO" id="GO:0005096">
    <property type="term" value="F:GTPase activator activity"/>
    <property type="evidence" value="ECO:0007669"/>
    <property type="project" value="TreeGrafter"/>
</dbReference>
<dbReference type="PANTHER" id="PTHR23138">
    <property type="entry name" value="RAN BINDING PROTEIN"/>
    <property type="match status" value="1"/>
</dbReference>
<evidence type="ECO:0000259" key="1">
    <source>
        <dbReference type="PROSITE" id="PS50196"/>
    </source>
</evidence>
<organism evidence="2 3">
    <name type="scientific">Araneus ventricosus</name>
    <name type="common">Orbweaver spider</name>
    <name type="synonym">Epeira ventricosa</name>
    <dbReference type="NCBI Taxonomy" id="182803"/>
    <lineage>
        <taxon>Eukaryota</taxon>
        <taxon>Metazoa</taxon>
        <taxon>Ecdysozoa</taxon>
        <taxon>Arthropoda</taxon>
        <taxon>Chelicerata</taxon>
        <taxon>Arachnida</taxon>
        <taxon>Araneae</taxon>
        <taxon>Araneomorphae</taxon>
        <taxon>Entelegynae</taxon>
        <taxon>Araneoidea</taxon>
        <taxon>Araneidae</taxon>
        <taxon>Araneus</taxon>
    </lineage>
</organism>
<dbReference type="SUPFAM" id="SSF50729">
    <property type="entry name" value="PH domain-like"/>
    <property type="match status" value="1"/>
</dbReference>
<comment type="caution">
    <text evidence="2">The sequence shown here is derived from an EMBL/GenBank/DDBJ whole genome shotgun (WGS) entry which is preliminary data.</text>
</comment>
<dbReference type="PROSITE" id="PS50196">
    <property type="entry name" value="RANBD1"/>
    <property type="match status" value="1"/>
</dbReference>
<reference evidence="2 3" key="1">
    <citation type="journal article" date="2019" name="Sci. Rep.">
        <title>Orb-weaving spider Araneus ventricosus genome elucidates the spidroin gene catalogue.</title>
        <authorList>
            <person name="Kono N."/>
            <person name="Nakamura H."/>
            <person name="Ohtoshi R."/>
            <person name="Moran D.A.P."/>
            <person name="Shinohara A."/>
            <person name="Yoshida Y."/>
            <person name="Fujiwara M."/>
            <person name="Mori M."/>
            <person name="Tomita M."/>
            <person name="Arakawa K."/>
        </authorList>
    </citation>
    <scope>NUCLEOTIDE SEQUENCE [LARGE SCALE GENOMIC DNA]</scope>
</reference>
<keyword evidence="3" id="KW-1185">Reference proteome</keyword>
<dbReference type="SMART" id="SM00160">
    <property type="entry name" value="RanBD"/>
    <property type="match status" value="1"/>
</dbReference>
<feature type="non-terminal residue" evidence="2">
    <location>
        <position position="92"/>
    </location>
</feature>
<dbReference type="Gene3D" id="2.30.29.30">
    <property type="entry name" value="Pleckstrin-homology domain (PH domain)/Phosphotyrosine-binding domain (PTB)"/>
    <property type="match status" value="1"/>
</dbReference>
<evidence type="ECO:0000313" key="3">
    <source>
        <dbReference type="Proteomes" id="UP000499080"/>
    </source>
</evidence>
<name>A0A4Y2U1X7_ARAVE</name>
<gene>
    <name evidence="2" type="primary">RANBP1_1</name>
    <name evidence="2" type="ORF">AVEN_137188_1</name>
</gene>
<accession>A0A4Y2U1X7</accession>
<dbReference type="GO" id="GO:0005737">
    <property type="term" value="C:cytoplasm"/>
    <property type="evidence" value="ECO:0007669"/>
    <property type="project" value="TreeGrafter"/>
</dbReference>
<dbReference type="InterPro" id="IPR000156">
    <property type="entry name" value="Ran_bind_dom"/>
</dbReference>